<reference evidence="8 9" key="1">
    <citation type="journal article" date="2011" name="Stand. Genomic Sci.">
        <title>Complete genome sequence of the filamentous gliding predatory bacterium Herpetosiphon aurantiacus type strain (114-95(T)).</title>
        <authorList>
            <person name="Kiss H."/>
            <person name="Nett M."/>
            <person name="Domin N."/>
            <person name="Martin K."/>
            <person name="Maresca J.A."/>
            <person name="Copeland A."/>
            <person name="Lapidus A."/>
            <person name="Lucas S."/>
            <person name="Berry K.W."/>
            <person name="Glavina Del Rio T."/>
            <person name="Dalin E."/>
            <person name="Tice H."/>
            <person name="Pitluck S."/>
            <person name="Richardson P."/>
            <person name="Bruce D."/>
            <person name="Goodwin L."/>
            <person name="Han C."/>
            <person name="Detter J.C."/>
            <person name="Schmutz J."/>
            <person name="Brettin T."/>
            <person name="Land M."/>
            <person name="Hauser L."/>
            <person name="Kyrpides N.C."/>
            <person name="Ivanova N."/>
            <person name="Goker M."/>
            <person name="Woyke T."/>
            <person name="Klenk H.P."/>
            <person name="Bryant D.A."/>
        </authorList>
    </citation>
    <scope>NUCLEOTIDE SEQUENCE [LARGE SCALE GENOMIC DNA]</scope>
    <source>
        <strain evidence="9">ATCC 23779 / DSM 785 / 114-95</strain>
    </source>
</reference>
<dbReference type="Proteomes" id="UP000000787">
    <property type="component" value="Chromosome"/>
</dbReference>
<dbReference type="SUPFAM" id="SSF47336">
    <property type="entry name" value="ACP-like"/>
    <property type="match status" value="3"/>
</dbReference>
<dbReference type="InterPro" id="IPR045851">
    <property type="entry name" value="AMP-bd_C_sf"/>
</dbReference>
<dbReference type="Gene3D" id="3.30.70.3290">
    <property type="match status" value="1"/>
</dbReference>
<dbReference type="Gene3D" id="3.40.47.10">
    <property type="match status" value="1"/>
</dbReference>
<evidence type="ECO:0000256" key="4">
    <source>
        <dbReference type="ARBA" id="ARBA00022679"/>
    </source>
</evidence>
<dbReference type="PROSITE" id="PS00012">
    <property type="entry name" value="PHOSPHOPANTETHEINE"/>
    <property type="match status" value="2"/>
</dbReference>
<dbReference type="Gene3D" id="3.40.50.720">
    <property type="entry name" value="NAD(P)-binding Rossmann-like Domain"/>
    <property type="match status" value="2"/>
</dbReference>
<dbReference type="PANTHER" id="PTHR43775:SF51">
    <property type="entry name" value="INACTIVE PHENOLPHTHIOCEROL SYNTHESIS POLYKETIDE SYNTHASE TYPE I PKS1-RELATED"/>
    <property type="match status" value="1"/>
</dbReference>
<dbReference type="InterPro" id="IPR020845">
    <property type="entry name" value="AMP-binding_CS"/>
</dbReference>
<dbReference type="Gene3D" id="3.40.366.10">
    <property type="entry name" value="Malonyl-Coenzyme A Acyl Carrier Protein, domain 2"/>
    <property type="match status" value="1"/>
</dbReference>
<dbReference type="InterPro" id="IPR032821">
    <property type="entry name" value="PKS_assoc"/>
</dbReference>
<dbReference type="Pfam" id="PF00668">
    <property type="entry name" value="Condensation"/>
    <property type="match status" value="2"/>
</dbReference>
<name>A9AVG0_HERA2</name>
<dbReference type="SUPFAM" id="SSF55048">
    <property type="entry name" value="Probable ACP-binding domain of malonyl-CoA ACP transacylase"/>
    <property type="match status" value="1"/>
</dbReference>
<dbReference type="NCBIfam" id="TIGR01733">
    <property type="entry name" value="AA-adenyl-dom"/>
    <property type="match status" value="1"/>
</dbReference>
<dbReference type="InterPro" id="IPR036291">
    <property type="entry name" value="NAD(P)-bd_dom_sf"/>
</dbReference>
<dbReference type="Pfam" id="PF00698">
    <property type="entry name" value="Acyl_transf_1"/>
    <property type="match status" value="1"/>
</dbReference>
<dbReference type="InterPro" id="IPR036736">
    <property type="entry name" value="ACP-like_sf"/>
</dbReference>
<dbReference type="eggNOG" id="COG1020">
    <property type="taxonomic scope" value="Bacteria"/>
</dbReference>
<evidence type="ECO:0000313" key="9">
    <source>
        <dbReference type="Proteomes" id="UP000000787"/>
    </source>
</evidence>
<dbReference type="eggNOG" id="COG3321">
    <property type="taxonomic scope" value="Bacteria"/>
</dbReference>
<dbReference type="HOGENOM" id="CLU_223983_0_0_0"/>
<dbReference type="InterPro" id="IPR014043">
    <property type="entry name" value="Acyl_transferase_dom"/>
</dbReference>
<dbReference type="EMBL" id="CP000875">
    <property type="protein sequence ID" value="ABX04651.1"/>
    <property type="molecule type" value="Genomic_DNA"/>
</dbReference>
<dbReference type="Gene3D" id="3.30.300.30">
    <property type="match status" value="2"/>
</dbReference>
<gene>
    <name evidence="8" type="ordered locus">Haur_2008</name>
</gene>
<comment type="cofactor">
    <cofactor evidence="1">
        <name>pantetheine 4'-phosphate</name>
        <dbReference type="ChEBI" id="CHEBI:47942"/>
    </cofactor>
</comment>
<dbReference type="InterPro" id="IPR014031">
    <property type="entry name" value="Ketoacyl_synth_C"/>
</dbReference>
<dbReference type="PROSITE" id="PS50075">
    <property type="entry name" value="CARRIER"/>
    <property type="match status" value="3"/>
</dbReference>
<dbReference type="SMART" id="SM01294">
    <property type="entry name" value="PKS_PP_betabranch"/>
    <property type="match status" value="1"/>
</dbReference>
<dbReference type="Gene3D" id="1.10.1200.10">
    <property type="entry name" value="ACP-like"/>
    <property type="match status" value="3"/>
</dbReference>
<dbReference type="PROSITE" id="PS00606">
    <property type="entry name" value="KS3_1"/>
    <property type="match status" value="1"/>
</dbReference>
<dbReference type="GO" id="GO:0006633">
    <property type="term" value="P:fatty acid biosynthetic process"/>
    <property type="evidence" value="ECO:0007669"/>
    <property type="project" value="InterPro"/>
</dbReference>
<keyword evidence="4" id="KW-0808">Transferase</keyword>
<dbReference type="InterPro" id="IPR013968">
    <property type="entry name" value="PKS_KR"/>
</dbReference>
<keyword evidence="2" id="KW-0596">Phosphopantetheine</keyword>
<dbReference type="SMART" id="SM00827">
    <property type="entry name" value="PKS_AT"/>
    <property type="match status" value="1"/>
</dbReference>
<dbReference type="InterPro" id="IPR009081">
    <property type="entry name" value="PP-bd_ACP"/>
</dbReference>
<keyword evidence="9" id="KW-1185">Reference proteome</keyword>
<evidence type="ECO:0000259" key="7">
    <source>
        <dbReference type="PROSITE" id="PS52004"/>
    </source>
</evidence>
<dbReference type="Gene3D" id="3.40.50.12780">
    <property type="entry name" value="N-terminal domain of ligase-like"/>
    <property type="match status" value="2"/>
</dbReference>
<dbReference type="eggNOG" id="COG5322">
    <property type="taxonomic scope" value="Bacteria"/>
</dbReference>
<dbReference type="eggNOG" id="COG0318">
    <property type="taxonomic scope" value="Bacteria"/>
</dbReference>
<dbReference type="Pfam" id="PF13193">
    <property type="entry name" value="AMP-binding_C"/>
    <property type="match status" value="1"/>
</dbReference>
<evidence type="ECO:0000256" key="2">
    <source>
        <dbReference type="ARBA" id="ARBA00022450"/>
    </source>
</evidence>
<dbReference type="InterPro" id="IPR050091">
    <property type="entry name" value="PKS_NRPS_Biosynth_Enz"/>
</dbReference>
<dbReference type="GO" id="GO:0004315">
    <property type="term" value="F:3-oxoacyl-[acyl-carrier-protein] synthase activity"/>
    <property type="evidence" value="ECO:0007669"/>
    <property type="project" value="InterPro"/>
</dbReference>
<dbReference type="SUPFAM" id="SSF52151">
    <property type="entry name" value="FabD/lysophospholipase-like"/>
    <property type="match status" value="1"/>
</dbReference>
<dbReference type="InterPro" id="IPR042099">
    <property type="entry name" value="ANL_N_sf"/>
</dbReference>
<dbReference type="Pfam" id="PF00109">
    <property type="entry name" value="ketoacyl-synt"/>
    <property type="match status" value="1"/>
</dbReference>
<proteinExistence type="inferred from homology"/>
<evidence type="ECO:0000256" key="5">
    <source>
        <dbReference type="ARBA" id="ARBA00029443"/>
    </source>
</evidence>
<dbReference type="CDD" id="cd00833">
    <property type="entry name" value="PKS"/>
    <property type="match status" value="1"/>
</dbReference>
<dbReference type="InterPro" id="IPR018201">
    <property type="entry name" value="Ketoacyl_synth_AS"/>
</dbReference>
<organism evidence="8 9">
    <name type="scientific">Herpetosiphon aurantiacus (strain ATCC 23779 / DSM 785 / 114-95)</name>
    <dbReference type="NCBI Taxonomy" id="316274"/>
    <lineage>
        <taxon>Bacteria</taxon>
        <taxon>Bacillati</taxon>
        <taxon>Chloroflexota</taxon>
        <taxon>Chloroflexia</taxon>
        <taxon>Herpetosiphonales</taxon>
        <taxon>Herpetosiphonaceae</taxon>
        <taxon>Herpetosiphon</taxon>
    </lineage>
</organism>
<dbReference type="Pfam" id="PF16197">
    <property type="entry name" value="KAsynt_C_assoc"/>
    <property type="match status" value="1"/>
</dbReference>
<evidence type="ECO:0000256" key="3">
    <source>
        <dbReference type="ARBA" id="ARBA00022553"/>
    </source>
</evidence>
<sequence length="4101" mass="443057">MVADLLSCIAATTTLPELLRTAAETTPDQVIIHIAAAGNERSISYHELYRSSQAVGQTLRRSGLSTGQVVLIALESSVDFLVGFWGALFAGLVPAPLAAEPKRILAIWQSLEQPALLVNHAVGESIIALAEQLAPPAQLAQERPTALDGPWTTAVQLFSPITKRHRSGHISAEGSVQPHDLAYLQFSSGSTGQPRGVELSHAGLLANLYQMGSACAINSQDSVVSWMPYYHDMGLIAAHLLPLAAGIKQVKIDEFYFARRPAIWLEITHQHQASLLTAAPFALDLVNRRVKPAQLVGLDLRCVRLLIVGAEPIVAASCRAFLAQLAPTGLSPQVLLPVYGLAEACVGVSLSPLGTGMTTHHINRHILLHEARASSPDENQHHSTDPIDQTDWLELVDVGLPIPDCRVRIVDDQDKLLGDDLIGHIQVSGSQLMRGYYRSNDPSAAFCDGWLRTGDLGFLRNGRLVITGRAKEIVIVNGQKHHAPDLEDLISTVDGLHAKRIAVCGAERDGQRVVVFLAINAWQTVLPAINTAIRRLRRTTGTTIIDIVPLRASQFPRTSSGKLKRNVLRERYELGEFDAVIADVQQALAALNSPPRMALNHLEQAIIMLCAQTLELDPSQIGLHDSVFELGATSLQLMDLLAEIGDRFNREPDAAVLRNHPTPAGLIAWIQQPEIMSTNSMPDARSDRFATPEPIAIIGMACRLPDANTPEQFWLNLAAGVDSIKQLPSPRHDTTASPAPNGQAWGSQLATVSYFDHDFFNINADEAAAMDPQQRMLLELAYHALERAGYAAERRNGRRVGVFVGVGEASYQELLLPLLAHSEQLHSSIATGNMRNLIAGRIAHCLDLNGPAIAIDTACSSSLVALHMARTSLLVGDCDLALVGGINLNLTETPYQLLERAGALSPSGRCQAFDAAADGIVLGEGAGVLVLERLGHAQHNGDSILALIRGSAINNDGHSLSPMAPNPLRQTEVLRQAYREANLDPASISYIEAHGTGTAIGDPIEARSLAQAFPATSNQPRRIGSVKTNLGHLLNAAGIASLIKVILMFQQRQIPPSLHYTTPNQRFDLAAAGMTINTTLEPWHGPQPLRAGVNSFGFGGTNAHVILEAPAPAPNPAHIPNDFQMLPISARTEQALAELAATLAQRMQTDKALKLADVCFSLAEREVFSHRAVLASDGAERAHSELVDGLACLAAGAANPVLITAPPTAQRRKIALLFAGQGAQYPQQGALLYQQEAVFRATLDAASAQLGPINGRPLLEWCLDADVDSRALADTAVTQPLLVAFEVALARLVISWGLSPDALVGHSVGELAAACIAGVLSFEAVLELARARGQLMATLAEPGMMAAVFAPELIVATVVAHYAADVTIAAYNTPNQVVISGQRVAVMQALADLERDGFNAVIVNDHMAYHSPLIQAAVPAIAEVAAKFQPATPTLPLLSTVSVEWMHGTAKLDAEYWATQVVEPVRFAAALERLFNEGFDTLIEIGPGSTLTAFARQMAVGRAASSSVEALLKRGTNDYTTIRTAIGRLWVHGVDFKLSALVGKQGQRVPLPNYPFARIRHWLPTPPELKPRLQTLELKPTPEHPALLHGQAIAAVSLQTTPRGYRLNLKTADGQTLLELTNLREVAAPQPPPDHAPALLQQVVWTQTALAAPSDQALEQWVVIADNNNPLADQLLRLLNTANRACVVTTSAMLNSVLPTISNRYGLIILGALSSDEVIAQTNAFEQTCYVGALQLLDSIKSILALPTSKQPNGLWVVTAGAYAINNHTQVVAPQALLAGLAAALPDQRIKFPCVALDLELTDDIPAQGQLLLGELQTQPSNGVVAWRAGKRLTRTLAPLAGGPSKRPPSEKPGRVIIIAGGTGGVGAQLARHLATHNQPTLILLGRSALDAQRSSLLEQLNDLGAVARYCQVDICDPQQVDQLIAELAASSNGIFGIIQAAGIVDVGSLQAKSAQQLLAVLAPKVSGTWLLARALERYQQRPAFFINCSSIAAVVAGLGGGIADYVAANAFLDAFAASERQAGRPMTTLNWAAWDGIGLAANPMLVEQLRQRGLPPLHPSQALQAFDQVLYTEQRQVVILAPVESTAEPQYQATKAAITPPVAISNPAMNVTQQIQALVGNALKLPPEQISEDASFLALGLDSLQAVDLVKQLEQTLGTTLPLTLFFEFQTIRELVAYLSKQRQVGIAETVATDIVMQTIPSINLNQAFPIAPAQVSFYVGHQLYPASPAFTLIRQQIAGFLDQVALQQALCYLVERHPMLRAQFEPVDHEQPEPRQRIIAADLLPPSLWFEQREAPADHAVFEQQLAHYQFDLFKAPLFRVVLWPDSADRWVLLLLLHHSIADGWSTSILIDELWQVYTQLVQKQPIALPALACTFEHYTEHALKAATSQQASIDRAWWNSYLGQNNAAITWTLPTDAPLSEAITQPIGSFHQQLDLATSRELRQHAAALGVSLFHLLLAIYVRQLADWSHTNALAINVAEHGRSMRLVGIEQIVGCCADHLPLLLTLDEAADINSLAGLIRDQWTSIQQHSNISALDLARLSGVRHQTGPRAPGAASFSLARFPGKLPEDCPISIQALTASTATAATQLSLLIAEVRGVLQCTWIYATSAFQAHTIEQLANSYRRDLMAIIQPSQPQPALQSKLVAAKPQSLTPSRILDQCLRQPGRVAVNADGQLLTYAQLASYAAQVAIWLLANGAGPNQPVALLTQPGIASIVGMVGALWAGVPWLGLNPDYPLAQLHDQLTQAGVQRLLHHNQTHQTALQLQQSAMPQLQLGWLDQLIQQVTALTSMPSIATPTPTDLAYVIFTSGSTGRPKGVPITHGALANYLEWLVERFDYSPNDRLLQTAALSFDAAISQILGPLTSGGSVITLNALAVRDPLELLEVLERERPTIWRSVPALWERVITAIERRIADGQAAPALSELRLIGVGGEALPASYVRRWMDIYGEQQQIVNHYGPTEATINATAYQIRQRPSINAHIPIGKAITGTITRVLDQQGQICPLATIGELYIGGSGLAAGYLGRPDLTALQFVPDPLQAGARLYRTGDLVRELADGNLVFVGRVDEQIKLRGYRIEPAEIEAALQEHEAITKAVACMVEAGDQSILAAYLETKAVLPSDPELRRWLAKRLPPQMIPQRFYAVASFPITSSGKIDRARLRSLPIPAPINVAQGVQPETATELLLAEIWQKVLNLPHVYRDDDFFELGGDSLLLLQVLTRLEGRVAVLPRAASLYAQSSLVGFAQALDAAASQQQSTEQPTFAEQRSSIQADNPTFALTPAQIGFMLTEAFDPAAATTWCARLAITGPLDQALLQQALGILVKRHQMLRVRILTDQRPPLQQEQPFELPHLIVHDVQALLAAGADEHQLIEQHWYAEQTQRFQLDQPPLLRMRVLRLAPTRHIWLIAAHHIIGDGWSAWIFGQELLHIYDSLGRGESPRLPNLRSTFQDYVKLIQQSSEQSALHAAYWRNQFRQTYHRPLLPANNVEPAATTLNISRSLPAKTLKQLRQVAAVEGLTPYVVLLSLFIYQLRQLTAANDLVIGTAHAGRDLALPDIERIFGCFATALPIRFIHNQPEVAIHSLLQPVAQAFRSAYQHALAPTEIARIIGADNTISAITATGAQFFFTFLDFEALGSLQSQTLTLDWDNSYAEIQPPFGATELLFSARATNGNLRLTLQAAPTKLDHTTMQGFMDGLLAAMQQLIAKPQPIKQRQIQVGTRPVNIQSNTLDAALIGYLPPSRSIAALVGLQGAESKLREQLRAMLFPAGQPRWFELLETPIGSSALLCLPRFAEELQPNHAAHITNEIAAGMALAQARGVRCVSLAGMLPALTGYGYGVLRALAHDTQPQPALTTGHATTVVAVVLTLESALVVTGHELAQSDVAIVGLGSIGQSVLHLLLKTLPHPRSLVLCDLASNQSRLNDLATRLQHEAGYTGPIKVVAADSGVPIDVYQSQIIIAATSTAGIIEVEQLQAGTIVVDDSFPPCLDPAKAIQRMQHHGDVLIVGGGQLACGPSQRTIDLPLSNPALYERILAEILPNAAASCQLEALLWATDPSLPLTHGLVTVEAALRYRAAIMRAGFGPAPLHLQGFQPDLQHFTTL</sequence>
<dbReference type="SUPFAM" id="SSF56801">
    <property type="entry name" value="Acetyl-CoA synthetase-like"/>
    <property type="match status" value="2"/>
</dbReference>
<evidence type="ECO:0000256" key="1">
    <source>
        <dbReference type="ARBA" id="ARBA00001957"/>
    </source>
</evidence>
<dbReference type="GO" id="GO:0031177">
    <property type="term" value="F:phosphopantetheine binding"/>
    <property type="evidence" value="ECO:0007669"/>
    <property type="project" value="InterPro"/>
</dbReference>
<feature type="domain" description="Carrier" evidence="6">
    <location>
        <begin position="3177"/>
        <end position="3252"/>
    </location>
</feature>
<dbReference type="InterPro" id="IPR000873">
    <property type="entry name" value="AMP-dep_synth/lig_dom"/>
</dbReference>
<dbReference type="Gene3D" id="3.30.559.10">
    <property type="entry name" value="Chloramphenicol acetyltransferase-like domain"/>
    <property type="match status" value="2"/>
</dbReference>
<dbReference type="SMART" id="SM00825">
    <property type="entry name" value="PKS_KS"/>
    <property type="match status" value="1"/>
</dbReference>
<dbReference type="InterPro" id="IPR001242">
    <property type="entry name" value="Condensation_dom"/>
</dbReference>
<dbReference type="Pfam" id="PF00501">
    <property type="entry name" value="AMP-binding"/>
    <property type="match status" value="2"/>
</dbReference>
<feature type="domain" description="Ketosynthase family 3 (KS3)" evidence="7">
    <location>
        <begin position="692"/>
        <end position="1109"/>
    </location>
</feature>
<dbReference type="InParanoid" id="A9AVG0"/>
<protein>
    <submittedName>
        <fullName evidence="8">Amino acid adenylation domain</fullName>
    </submittedName>
</protein>
<dbReference type="SUPFAM" id="SSF51735">
    <property type="entry name" value="NAD(P)-binding Rossmann-fold domains"/>
    <property type="match status" value="3"/>
</dbReference>
<dbReference type="SUPFAM" id="SSF53901">
    <property type="entry name" value="Thiolase-like"/>
    <property type="match status" value="1"/>
</dbReference>
<dbReference type="SMART" id="SM00822">
    <property type="entry name" value="PKS_KR"/>
    <property type="match status" value="1"/>
</dbReference>
<dbReference type="InterPro" id="IPR010071">
    <property type="entry name" value="AA_adenyl_dom"/>
</dbReference>
<dbReference type="InterPro" id="IPR057326">
    <property type="entry name" value="KR_dom"/>
</dbReference>
<dbReference type="GO" id="GO:0004312">
    <property type="term" value="F:fatty acid synthase activity"/>
    <property type="evidence" value="ECO:0007669"/>
    <property type="project" value="TreeGrafter"/>
</dbReference>
<dbReference type="SMART" id="SM00823">
    <property type="entry name" value="PKS_PP"/>
    <property type="match status" value="3"/>
</dbReference>
<feature type="domain" description="Carrier" evidence="6">
    <location>
        <begin position="2110"/>
        <end position="2184"/>
    </location>
</feature>
<comment type="similarity">
    <text evidence="5">In the C-terminal section; belongs to the NRP synthetase family.</text>
</comment>
<dbReference type="Pfam" id="PF08659">
    <property type="entry name" value="KR"/>
    <property type="match status" value="1"/>
</dbReference>
<dbReference type="SUPFAM" id="SSF52777">
    <property type="entry name" value="CoA-dependent acyltransferases"/>
    <property type="match status" value="4"/>
</dbReference>
<dbReference type="InterPro" id="IPR001227">
    <property type="entry name" value="Ac_transferase_dom_sf"/>
</dbReference>
<dbReference type="Gene3D" id="3.30.559.30">
    <property type="entry name" value="Nonribosomal peptide synthetase, condensation domain"/>
    <property type="match status" value="2"/>
</dbReference>
<dbReference type="CDD" id="cd05930">
    <property type="entry name" value="A_NRPS"/>
    <property type="match status" value="1"/>
</dbReference>
<dbReference type="CDD" id="cd08953">
    <property type="entry name" value="KR_2_SDR_x"/>
    <property type="match status" value="1"/>
</dbReference>
<dbReference type="STRING" id="316274.Haur_2008"/>
<dbReference type="InterPro" id="IPR016039">
    <property type="entry name" value="Thiolase-like"/>
</dbReference>
<dbReference type="PROSITE" id="PS00455">
    <property type="entry name" value="AMP_BINDING"/>
    <property type="match status" value="2"/>
</dbReference>
<dbReference type="PROSITE" id="PS52004">
    <property type="entry name" value="KS3_2"/>
    <property type="match status" value="1"/>
</dbReference>
<feature type="domain" description="Carrier" evidence="6">
    <location>
        <begin position="597"/>
        <end position="674"/>
    </location>
</feature>
<dbReference type="InterPro" id="IPR006162">
    <property type="entry name" value="Ppantetheine_attach_site"/>
</dbReference>
<dbReference type="InterPro" id="IPR016036">
    <property type="entry name" value="Malonyl_transacylase_ACP-bd"/>
</dbReference>
<dbReference type="Pfam" id="PF02801">
    <property type="entry name" value="Ketoacyl-synt_C"/>
    <property type="match status" value="1"/>
</dbReference>
<keyword evidence="3" id="KW-0597">Phosphoprotein</keyword>
<dbReference type="BioCyc" id="HAUR316274:GHYA-2037-MONOMER"/>
<evidence type="ECO:0000313" key="8">
    <source>
        <dbReference type="EMBL" id="ABX04651.1"/>
    </source>
</evidence>
<accession>A9AVG0</accession>
<dbReference type="eggNOG" id="COG0300">
    <property type="taxonomic scope" value="Bacteria"/>
</dbReference>
<dbReference type="PANTHER" id="PTHR43775">
    <property type="entry name" value="FATTY ACID SYNTHASE"/>
    <property type="match status" value="1"/>
</dbReference>
<dbReference type="InterPro" id="IPR014030">
    <property type="entry name" value="Ketoacyl_synth_N"/>
</dbReference>
<dbReference type="InterPro" id="IPR025110">
    <property type="entry name" value="AMP-bd_C"/>
</dbReference>
<dbReference type="InterPro" id="IPR023213">
    <property type="entry name" value="CAT-like_dom_sf"/>
</dbReference>
<evidence type="ECO:0000259" key="6">
    <source>
        <dbReference type="PROSITE" id="PS50075"/>
    </source>
</evidence>
<dbReference type="InterPro" id="IPR020841">
    <property type="entry name" value="PKS_Beta-ketoAc_synthase_dom"/>
</dbReference>
<dbReference type="InterPro" id="IPR016035">
    <property type="entry name" value="Acyl_Trfase/lysoPLipase"/>
</dbReference>
<dbReference type="InterPro" id="IPR020806">
    <property type="entry name" value="PKS_PP-bd"/>
</dbReference>
<dbReference type="Pfam" id="PF00550">
    <property type="entry name" value="PP-binding"/>
    <property type="match status" value="3"/>
</dbReference>
<dbReference type="KEGG" id="hau:Haur_2008"/>